<evidence type="ECO:0000313" key="3">
    <source>
        <dbReference type="Proteomes" id="UP001302249"/>
    </source>
</evidence>
<dbReference type="InterPro" id="IPR036397">
    <property type="entry name" value="RNaseH_sf"/>
</dbReference>
<accession>A0ABZ0B913</accession>
<organism evidence="2 3">
    <name type="scientific">Stakelama saccharophila</name>
    <dbReference type="NCBI Taxonomy" id="3075605"/>
    <lineage>
        <taxon>Bacteria</taxon>
        <taxon>Pseudomonadati</taxon>
        <taxon>Pseudomonadota</taxon>
        <taxon>Alphaproteobacteria</taxon>
        <taxon>Sphingomonadales</taxon>
        <taxon>Sphingomonadaceae</taxon>
        <taxon>Stakelama</taxon>
    </lineage>
</organism>
<keyword evidence="3" id="KW-1185">Reference proteome</keyword>
<dbReference type="Pfam" id="PF13358">
    <property type="entry name" value="DDE_3"/>
    <property type="match status" value="1"/>
</dbReference>
<dbReference type="Gene3D" id="3.30.420.10">
    <property type="entry name" value="Ribonuclease H-like superfamily/Ribonuclease H"/>
    <property type="match status" value="1"/>
</dbReference>
<dbReference type="InterPro" id="IPR009057">
    <property type="entry name" value="Homeodomain-like_sf"/>
</dbReference>
<name>A0ABZ0B913_9SPHN</name>
<gene>
    <name evidence="2" type="ORF">RPR59_00490</name>
</gene>
<dbReference type="Pfam" id="PF13565">
    <property type="entry name" value="HTH_32"/>
    <property type="match status" value="1"/>
</dbReference>
<dbReference type="InterPro" id="IPR038717">
    <property type="entry name" value="Tc1-like_DDE_dom"/>
</dbReference>
<feature type="domain" description="Tc1-like transposase DDE" evidence="1">
    <location>
        <begin position="203"/>
        <end position="341"/>
    </location>
</feature>
<dbReference type="Proteomes" id="UP001302249">
    <property type="component" value="Chromosome"/>
</dbReference>
<reference evidence="2 3" key="1">
    <citation type="submission" date="2023-09" db="EMBL/GenBank/DDBJ databases">
        <authorList>
            <person name="Rey-Velasco X."/>
        </authorList>
    </citation>
    <scope>NUCLEOTIDE SEQUENCE [LARGE SCALE GENOMIC DNA]</scope>
    <source>
        <strain evidence="2 3">W311</strain>
    </source>
</reference>
<dbReference type="EMBL" id="CP135076">
    <property type="protein sequence ID" value="WNO53779.1"/>
    <property type="molecule type" value="Genomic_DNA"/>
</dbReference>
<protein>
    <submittedName>
        <fullName evidence="2">IS630 family transposase</fullName>
    </submittedName>
</protein>
<dbReference type="NCBIfam" id="NF033545">
    <property type="entry name" value="transpos_IS630"/>
    <property type="match status" value="1"/>
</dbReference>
<dbReference type="SUPFAM" id="SSF46689">
    <property type="entry name" value="Homeodomain-like"/>
    <property type="match status" value="1"/>
</dbReference>
<evidence type="ECO:0000259" key="1">
    <source>
        <dbReference type="Pfam" id="PF13358"/>
    </source>
</evidence>
<dbReference type="InterPro" id="IPR047655">
    <property type="entry name" value="Transpos_IS630-like"/>
</dbReference>
<evidence type="ECO:0000313" key="2">
    <source>
        <dbReference type="EMBL" id="WNO53779.1"/>
    </source>
</evidence>
<proteinExistence type="predicted"/>
<sequence>MAAAIGVRTDYTSADLRRFARRCGDGDQVRRLLAVALILGGGSRSEAAKVAGVTLQIVRDWVLRFNDGGPEGLATRKAPGRASILNDEQRARLAEIVEAGPIPAAHGVLRWRLADLAEWVWDEFGLSVTLHTLGRELRAMGGAAQGSSDAKHRWKGCGGYRKLSARPRHRGQKSDDIAIFKKVSPPVLAQIKRQLPKGTPVELWWQDEARVGQQTKRTRRWAKRGTRPSALKDQRRSSAWIFGAICPADGKAAGLVMPRCNSEAMSMHLEEIAVHVAPGAHAVVIVDQAGWHGSAELVVPPNITLVPLPPRCPELNPIENVWQFMRDNWLSNRIFKSYDDIVDHCCHAWNKLVDQPWRIMSLGLRQWAHGF</sequence>